<dbReference type="GO" id="GO:0015093">
    <property type="term" value="F:ferrous iron transmembrane transporter activity"/>
    <property type="evidence" value="ECO:0007669"/>
    <property type="project" value="TreeGrafter"/>
</dbReference>
<dbReference type="InterPro" id="IPR050860">
    <property type="entry name" value="FeoB_GTPase"/>
</dbReference>
<dbReference type="PANTHER" id="PTHR43185:SF1">
    <property type="entry name" value="FE(2+) TRANSPORTER FEOB"/>
    <property type="match status" value="1"/>
</dbReference>
<proteinExistence type="predicted"/>
<keyword evidence="1" id="KW-0472">Membrane</keyword>
<keyword evidence="1" id="KW-0812">Transmembrane</keyword>
<feature type="transmembrane region" description="Helical" evidence="1">
    <location>
        <begin position="102"/>
        <end position="122"/>
    </location>
</feature>
<dbReference type="AlphaFoldDB" id="A0A645I0A7"/>
<dbReference type="Pfam" id="PF07670">
    <property type="entry name" value="Gate"/>
    <property type="match status" value="1"/>
</dbReference>
<feature type="domain" description="Nucleoside transporter/FeoB GTPase Gate" evidence="2">
    <location>
        <begin position="8"/>
        <end position="99"/>
    </location>
</feature>
<gene>
    <name evidence="3" type="primary">feoB_70</name>
    <name evidence="3" type="ORF">SDC9_192262</name>
</gene>
<reference evidence="3" key="1">
    <citation type="submission" date="2019-08" db="EMBL/GenBank/DDBJ databases">
        <authorList>
            <person name="Kucharzyk K."/>
            <person name="Murdoch R.W."/>
            <person name="Higgins S."/>
            <person name="Loffler F."/>
        </authorList>
    </citation>
    <scope>NUCLEOTIDE SEQUENCE</scope>
</reference>
<keyword evidence="1" id="KW-1133">Transmembrane helix</keyword>
<accession>A0A645I0A7</accession>
<dbReference type="InterPro" id="IPR011642">
    <property type="entry name" value="Gate_dom"/>
</dbReference>
<evidence type="ECO:0000256" key="1">
    <source>
        <dbReference type="SAM" id="Phobius"/>
    </source>
</evidence>
<comment type="caution">
    <text evidence="3">The sequence shown here is derived from an EMBL/GenBank/DDBJ whole genome shotgun (WGS) entry which is preliminary data.</text>
</comment>
<organism evidence="3">
    <name type="scientific">bioreactor metagenome</name>
    <dbReference type="NCBI Taxonomy" id="1076179"/>
    <lineage>
        <taxon>unclassified sequences</taxon>
        <taxon>metagenomes</taxon>
        <taxon>ecological metagenomes</taxon>
    </lineage>
</organism>
<dbReference type="GO" id="GO:0005886">
    <property type="term" value="C:plasma membrane"/>
    <property type="evidence" value="ECO:0007669"/>
    <property type="project" value="TreeGrafter"/>
</dbReference>
<protein>
    <submittedName>
        <fullName evidence="3">Fe(2+) transporter FeoB</fullName>
    </submittedName>
</protein>
<evidence type="ECO:0000313" key="3">
    <source>
        <dbReference type="EMBL" id="MPN44697.1"/>
    </source>
</evidence>
<sequence>MSGMTDMNTSLFASIGKLIAPIFKPLGFGSWEISVSLLTGLMAKEVVVSTMGVIFGANLETILPQHFTSVTAYGFLVFTLLYTPCVTTIATMKKEYGSKMMFFSVAYQLVLAWIASFLVYNIGSLLF</sequence>
<dbReference type="PANTHER" id="PTHR43185">
    <property type="entry name" value="FERROUS IRON TRANSPORT PROTEIN B"/>
    <property type="match status" value="1"/>
</dbReference>
<evidence type="ECO:0000259" key="2">
    <source>
        <dbReference type="Pfam" id="PF07670"/>
    </source>
</evidence>
<feature type="transmembrane region" description="Helical" evidence="1">
    <location>
        <begin position="70"/>
        <end position="90"/>
    </location>
</feature>
<name>A0A645I0A7_9ZZZZ</name>
<dbReference type="EMBL" id="VSSQ01104015">
    <property type="protein sequence ID" value="MPN44697.1"/>
    <property type="molecule type" value="Genomic_DNA"/>
</dbReference>